<evidence type="ECO:0000259" key="11">
    <source>
        <dbReference type="Pfam" id="PF07730"/>
    </source>
</evidence>
<protein>
    <recommendedName>
        <fullName evidence="2">histidine kinase</fullName>
        <ecNumber evidence="2">2.7.13.3</ecNumber>
    </recommendedName>
</protein>
<dbReference type="GO" id="GO:0016301">
    <property type="term" value="F:kinase activity"/>
    <property type="evidence" value="ECO:0007669"/>
    <property type="project" value="UniProtKB-KW"/>
</dbReference>
<evidence type="ECO:0000256" key="5">
    <source>
        <dbReference type="ARBA" id="ARBA00022741"/>
    </source>
</evidence>
<name>A0ABS5ADX4_9PSEU</name>
<keyword evidence="4" id="KW-0808">Transferase</keyword>
<sequence>MREQLLAVWGLLVRDRDADWGPPVPLLPGPRAVRLAVALVSTVPLTWMLALTWGEAVNPMAGGLLVLAHLLPWVLSHRRPLTAWRLVLAVLVLLAVLPLVVDLPRVLPGAPPVERPWSVGALALVPPLFAAAARAPRDRRVPLTACTVAAVALASALPAAGLPDSPIPVFLAAAVLVLAFSRARERSTASELAWVSTAMAAEQAKTAVLAERSRIARELHDVIAHHLSMIAVRTDSAPYRLSISDAAVRTELAELGAAARQALHETRGLLGVLREESTAPERAPQPTLADLPALVAESTAAGARVSLLVEGTPGPLGAAAQLAVYRVVQEALSNARRHSPGAPVQVWLRHLGDVLHLVVENDPGTAPPAGSGPGNGLTGMRERVTVVGGTFTAQARQDGGYAVRATIPVRGEGAT</sequence>
<evidence type="ECO:0000256" key="4">
    <source>
        <dbReference type="ARBA" id="ARBA00022679"/>
    </source>
</evidence>
<feature type="transmembrane region" description="Helical" evidence="9">
    <location>
        <begin position="56"/>
        <end position="75"/>
    </location>
</feature>
<evidence type="ECO:0000256" key="7">
    <source>
        <dbReference type="ARBA" id="ARBA00022840"/>
    </source>
</evidence>
<feature type="domain" description="Signal transduction histidine kinase subgroup 3 dimerisation and phosphoacceptor" evidence="11">
    <location>
        <begin position="211"/>
        <end position="276"/>
    </location>
</feature>
<dbReference type="Proteomes" id="UP001519363">
    <property type="component" value="Unassembled WGS sequence"/>
</dbReference>
<comment type="catalytic activity">
    <reaction evidence="1">
        <text>ATP + protein L-histidine = ADP + protein N-phospho-L-histidine.</text>
        <dbReference type="EC" id="2.7.13.3"/>
    </reaction>
</comment>
<evidence type="ECO:0000256" key="1">
    <source>
        <dbReference type="ARBA" id="ARBA00000085"/>
    </source>
</evidence>
<evidence type="ECO:0000256" key="6">
    <source>
        <dbReference type="ARBA" id="ARBA00022777"/>
    </source>
</evidence>
<keyword evidence="8" id="KW-0902">Two-component regulatory system</keyword>
<dbReference type="Pfam" id="PF02518">
    <property type="entry name" value="HATPase_c"/>
    <property type="match status" value="1"/>
</dbReference>
<dbReference type="RefSeq" id="WP_209707078.1">
    <property type="nucleotide sequence ID" value="NZ_JAGIOO010000001.1"/>
</dbReference>
<dbReference type="EMBL" id="JAGIOO010000001">
    <property type="protein sequence ID" value="MBP2474467.1"/>
    <property type="molecule type" value="Genomic_DNA"/>
</dbReference>
<feature type="transmembrane region" description="Helical" evidence="9">
    <location>
        <begin position="141"/>
        <end position="160"/>
    </location>
</feature>
<keyword evidence="9" id="KW-1133">Transmembrane helix</keyword>
<evidence type="ECO:0000256" key="9">
    <source>
        <dbReference type="SAM" id="Phobius"/>
    </source>
</evidence>
<feature type="domain" description="Histidine kinase/HSP90-like ATPase" evidence="10">
    <location>
        <begin position="321"/>
        <end position="410"/>
    </location>
</feature>
<dbReference type="SUPFAM" id="SSF55874">
    <property type="entry name" value="ATPase domain of HSP90 chaperone/DNA topoisomerase II/histidine kinase"/>
    <property type="match status" value="1"/>
</dbReference>
<gene>
    <name evidence="12" type="ORF">JOF53_003339</name>
</gene>
<dbReference type="InterPro" id="IPR011712">
    <property type="entry name" value="Sig_transdc_His_kin_sub3_dim/P"/>
</dbReference>
<dbReference type="CDD" id="cd16917">
    <property type="entry name" value="HATPase_UhpB-NarQ-NarX-like"/>
    <property type="match status" value="1"/>
</dbReference>
<comment type="caution">
    <text evidence="12">The sequence shown here is derived from an EMBL/GenBank/DDBJ whole genome shotgun (WGS) entry which is preliminary data.</text>
</comment>
<keyword evidence="5" id="KW-0547">Nucleotide-binding</keyword>
<dbReference type="InterPro" id="IPR050482">
    <property type="entry name" value="Sensor_HK_TwoCompSys"/>
</dbReference>
<evidence type="ECO:0000256" key="3">
    <source>
        <dbReference type="ARBA" id="ARBA00022553"/>
    </source>
</evidence>
<keyword evidence="13" id="KW-1185">Reference proteome</keyword>
<dbReference type="InterPro" id="IPR003594">
    <property type="entry name" value="HATPase_dom"/>
</dbReference>
<dbReference type="PANTHER" id="PTHR24421:SF10">
    <property type="entry name" value="NITRATE_NITRITE SENSOR PROTEIN NARQ"/>
    <property type="match status" value="1"/>
</dbReference>
<keyword evidence="3" id="KW-0597">Phosphoprotein</keyword>
<evidence type="ECO:0000313" key="13">
    <source>
        <dbReference type="Proteomes" id="UP001519363"/>
    </source>
</evidence>
<keyword evidence="7" id="KW-0067">ATP-binding</keyword>
<keyword evidence="9" id="KW-0472">Membrane</keyword>
<organism evidence="12 13">
    <name type="scientific">Crossiella equi</name>
    <dbReference type="NCBI Taxonomy" id="130796"/>
    <lineage>
        <taxon>Bacteria</taxon>
        <taxon>Bacillati</taxon>
        <taxon>Actinomycetota</taxon>
        <taxon>Actinomycetes</taxon>
        <taxon>Pseudonocardiales</taxon>
        <taxon>Pseudonocardiaceae</taxon>
        <taxon>Crossiella</taxon>
    </lineage>
</organism>
<dbReference type="InterPro" id="IPR036890">
    <property type="entry name" value="HATPase_C_sf"/>
</dbReference>
<evidence type="ECO:0000256" key="2">
    <source>
        <dbReference type="ARBA" id="ARBA00012438"/>
    </source>
</evidence>
<feature type="transmembrane region" description="Helical" evidence="9">
    <location>
        <begin position="82"/>
        <end position="101"/>
    </location>
</feature>
<reference evidence="12 13" key="1">
    <citation type="submission" date="2021-03" db="EMBL/GenBank/DDBJ databases">
        <title>Sequencing the genomes of 1000 actinobacteria strains.</title>
        <authorList>
            <person name="Klenk H.-P."/>
        </authorList>
    </citation>
    <scope>NUCLEOTIDE SEQUENCE [LARGE SCALE GENOMIC DNA]</scope>
    <source>
        <strain evidence="12 13">DSM 44580</strain>
    </source>
</reference>
<proteinExistence type="predicted"/>
<dbReference type="Gene3D" id="3.30.565.10">
    <property type="entry name" value="Histidine kinase-like ATPase, C-terminal domain"/>
    <property type="match status" value="1"/>
</dbReference>
<keyword evidence="6 12" id="KW-0418">Kinase</keyword>
<dbReference type="Gene3D" id="1.20.5.1930">
    <property type="match status" value="1"/>
</dbReference>
<evidence type="ECO:0000256" key="8">
    <source>
        <dbReference type="ARBA" id="ARBA00023012"/>
    </source>
</evidence>
<keyword evidence="9" id="KW-0812">Transmembrane</keyword>
<accession>A0ABS5ADX4</accession>
<dbReference type="Pfam" id="PF07730">
    <property type="entry name" value="HisKA_3"/>
    <property type="match status" value="1"/>
</dbReference>
<dbReference type="EC" id="2.7.13.3" evidence="2"/>
<evidence type="ECO:0000259" key="10">
    <source>
        <dbReference type="Pfam" id="PF02518"/>
    </source>
</evidence>
<evidence type="ECO:0000313" key="12">
    <source>
        <dbReference type="EMBL" id="MBP2474467.1"/>
    </source>
</evidence>
<feature type="transmembrane region" description="Helical" evidence="9">
    <location>
        <begin position="116"/>
        <end position="134"/>
    </location>
</feature>
<dbReference type="PANTHER" id="PTHR24421">
    <property type="entry name" value="NITRATE/NITRITE SENSOR PROTEIN NARX-RELATED"/>
    <property type="match status" value="1"/>
</dbReference>